<proteinExistence type="predicted"/>
<evidence type="ECO:0000256" key="8">
    <source>
        <dbReference type="SAM" id="Phobius"/>
    </source>
</evidence>
<accession>A0ABU1GW70</accession>
<keyword evidence="5 8" id="KW-0812">Transmembrane</keyword>
<dbReference type="EMBL" id="JARWAO010000004">
    <property type="protein sequence ID" value="MDR5896253.1"/>
    <property type="molecule type" value="Genomic_DNA"/>
</dbReference>
<feature type="transmembrane region" description="Helical" evidence="8">
    <location>
        <begin position="421"/>
        <end position="441"/>
    </location>
</feature>
<evidence type="ECO:0000256" key="3">
    <source>
        <dbReference type="ARBA" id="ARBA00022676"/>
    </source>
</evidence>
<dbReference type="InterPro" id="IPR038731">
    <property type="entry name" value="RgtA/B/C-like"/>
</dbReference>
<feature type="transmembrane region" description="Helical" evidence="8">
    <location>
        <begin position="271"/>
        <end position="294"/>
    </location>
</feature>
<comment type="subcellular location">
    <subcellularLocation>
        <location evidence="1">Cell membrane</location>
        <topology evidence="1">Multi-pass membrane protein</topology>
    </subcellularLocation>
</comment>
<name>A0ABU1GW70_9GAMM</name>
<evidence type="ECO:0000256" key="1">
    <source>
        <dbReference type="ARBA" id="ARBA00004651"/>
    </source>
</evidence>
<dbReference type="Pfam" id="PF13231">
    <property type="entry name" value="PMT_2"/>
    <property type="match status" value="1"/>
</dbReference>
<evidence type="ECO:0000259" key="9">
    <source>
        <dbReference type="Pfam" id="PF13231"/>
    </source>
</evidence>
<evidence type="ECO:0000256" key="7">
    <source>
        <dbReference type="ARBA" id="ARBA00023136"/>
    </source>
</evidence>
<reference evidence="10 11" key="1">
    <citation type="submission" date="2023-04" db="EMBL/GenBank/DDBJ databases">
        <title>A long-awaited taxogenomic arrangement of the family Halomonadaceae.</title>
        <authorList>
            <person name="De La Haba R."/>
            <person name="Chuvochina M."/>
            <person name="Wittouck S."/>
            <person name="Arahal D.R."/>
            <person name="Sanchez-Porro C."/>
            <person name="Hugenholtz P."/>
            <person name="Ventosa A."/>
        </authorList>
    </citation>
    <scope>NUCLEOTIDE SEQUENCE [LARGE SCALE GENOMIC DNA]</scope>
    <source>
        <strain evidence="10 11">DSM 22428</strain>
    </source>
</reference>
<feature type="transmembrane region" description="Helical" evidence="8">
    <location>
        <begin position="170"/>
        <end position="203"/>
    </location>
</feature>
<keyword evidence="7 8" id="KW-0472">Membrane</keyword>
<evidence type="ECO:0000313" key="11">
    <source>
        <dbReference type="Proteomes" id="UP001269375"/>
    </source>
</evidence>
<feature type="transmembrane region" description="Helical" evidence="8">
    <location>
        <begin position="330"/>
        <end position="352"/>
    </location>
</feature>
<dbReference type="InterPro" id="IPR050297">
    <property type="entry name" value="LipidA_mod_glycosyltrf_83"/>
</dbReference>
<sequence length="577" mass="63684">MRPLNLAPSVTAYRVAWALLALTALVLIGIGIGLRDPWPADEPRFALNALEMLRTGQFWFPHRAGELYPDKPPVFMWASALSIWLTGSVRLGFLIPTALSAFGTLLLVVDLSRRVWGRRVAIFSGVALLSALQFMLQAKTAQIDMMLTLFTTLGSYGILRHALLGPSKGWWLAGWAAMGVGILTKGVGILPLALLPALFWFAFRRKVSPVGGRDLLKGAGVLLAVVAAWGVPMILIATFGDDPSLAAYRDNILFKQTGERYTDSWVHVKPWYYYLTSVLPWAWMPLVLALPWAVPAWARRLRRGDARVLMPLSALVLIVMFFSLSPGKRGVYMLPTLPLLVWSLAPLLPGLWRRARLQWLGAGLLALMGAVLLVAGVLGALGLPSLEALAERHGVHPWGWWVVLGLAAAALLAWRGPRRGLEAFGLWLLVFWVSWSTWAYALQDHARSPRDMMTHVESITGQGAWLALPDADEEFVLQARQPSVQFGHETPTAAQFSRAFAWLQAEPDRWLFARRRQADDYPCIDRTRMQDLGVQNGDHWWLIPAAATRMCTGDASAAPVLVAPTTLPDPSGTAPTR</sequence>
<dbReference type="PANTHER" id="PTHR33908">
    <property type="entry name" value="MANNOSYLTRANSFERASE YKCB-RELATED"/>
    <property type="match status" value="1"/>
</dbReference>
<comment type="caution">
    <text evidence="10">The sequence shown here is derived from an EMBL/GenBank/DDBJ whole genome shotgun (WGS) entry which is preliminary data.</text>
</comment>
<protein>
    <submittedName>
        <fullName evidence="10">Glycosyltransferase family 39 protein</fullName>
    </submittedName>
</protein>
<keyword evidence="11" id="KW-1185">Reference proteome</keyword>
<keyword evidence="4" id="KW-0808">Transferase</keyword>
<dbReference type="RefSeq" id="WP_251594759.1">
    <property type="nucleotide sequence ID" value="NZ_JAMLJI010000004.1"/>
</dbReference>
<feature type="transmembrane region" description="Helical" evidence="8">
    <location>
        <begin position="306"/>
        <end position="324"/>
    </location>
</feature>
<keyword evidence="3" id="KW-0328">Glycosyltransferase</keyword>
<feature type="transmembrane region" description="Helical" evidence="8">
    <location>
        <begin position="120"/>
        <end position="138"/>
    </location>
</feature>
<evidence type="ECO:0000256" key="6">
    <source>
        <dbReference type="ARBA" id="ARBA00022989"/>
    </source>
</evidence>
<gene>
    <name evidence="10" type="ORF">QC825_09230</name>
</gene>
<dbReference type="Proteomes" id="UP001269375">
    <property type="component" value="Unassembled WGS sequence"/>
</dbReference>
<evidence type="ECO:0000313" key="10">
    <source>
        <dbReference type="EMBL" id="MDR5896253.1"/>
    </source>
</evidence>
<organism evidence="10 11">
    <name type="scientific">Larsenimonas suaedae</name>
    <dbReference type="NCBI Taxonomy" id="1851019"/>
    <lineage>
        <taxon>Bacteria</taxon>
        <taxon>Pseudomonadati</taxon>
        <taxon>Pseudomonadota</taxon>
        <taxon>Gammaproteobacteria</taxon>
        <taxon>Oceanospirillales</taxon>
        <taxon>Halomonadaceae</taxon>
        <taxon>Larsenimonas</taxon>
    </lineage>
</organism>
<feature type="transmembrane region" description="Helical" evidence="8">
    <location>
        <begin position="215"/>
        <end position="239"/>
    </location>
</feature>
<evidence type="ECO:0000256" key="2">
    <source>
        <dbReference type="ARBA" id="ARBA00022475"/>
    </source>
</evidence>
<feature type="transmembrane region" description="Helical" evidence="8">
    <location>
        <begin position="398"/>
        <end position="414"/>
    </location>
</feature>
<feature type="domain" description="Glycosyltransferase RgtA/B/C/D-like" evidence="9">
    <location>
        <begin position="70"/>
        <end position="207"/>
    </location>
</feature>
<feature type="transmembrane region" description="Helical" evidence="8">
    <location>
        <begin position="12"/>
        <end position="34"/>
    </location>
</feature>
<dbReference type="PANTHER" id="PTHR33908:SF3">
    <property type="entry name" value="UNDECAPRENYL PHOSPHATE-ALPHA-4-AMINO-4-DEOXY-L-ARABINOSE ARABINOSYL TRANSFERASE"/>
    <property type="match status" value="1"/>
</dbReference>
<evidence type="ECO:0000256" key="5">
    <source>
        <dbReference type="ARBA" id="ARBA00022692"/>
    </source>
</evidence>
<feature type="transmembrane region" description="Helical" evidence="8">
    <location>
        <begin position="364"/>
        <end position="386"/>
    </location>
</feature>
<feature type="transmembrane region" description="Helical" evidence="8">
    <location>
        <begin position="75"/>
        <end position="108"/>
    </location>
</feature>
<keyword evidence="2" id="KW-1003">Cell membrane</keyword>
<evidence type="ECO:0000256" key="4">
    <source>
        <dbReference type="ARBA" id="ARBA00022679"/>
    </source>
</evidence>
<keyword evidence="6 8" id="KW-1133">Transmembrane helix</keyword>